<proteinExistence type="predicted"/>
<dbReference type="EMBL" id="JAMOKX010000003">
    <property type="protein sequence ID" value="MCL9819494.1"/>
    <property type="molecule type" value="Genomic_DNA"/>
</dbReference>
<organism evidence="1 2">
    <name type="scientific">Helicobacter colisuis</name>
    <dbReference type="NCBI Taxonomy" id="2949739"/>
    <lineage>
        <taxon>Bacteria</taxon>
        <taxon>Pseudomonadati</taxon>
        <taxon>Campylobacterota</taxon>
        <taxon>Epsilonproteobacteria</taxon>
        <taxon>Campylobacterales</taxon>
        <taxon>Helicobacteraceae</taxon>
        <taxon>Helicobacter</taxon>
    </lineage>
</organism>
<name>A0ABT0TUL9_9HELI</name>
<evidence type="ECO:0000313" key="2">
    <source>
        <dbReference type="Proteomes" id="UP001057522"/>
    </source>
</evidence>
<protein>
    <submittedName>
        <fullName evidence="1">Uncharacterized protein</fullName>
    </submittedName>
</protein>
<accession>A0ABT0TUL9</accession>
<evidence type="ECO:0000313" key="1">
    <source>
        <dbReference type="EMBL" id="MCL9819494.1"/>
    </source>
</evidence>
<dbReference type="Proteomes" id="UP001057522">
    <property type="component" value="Unassembled WGS sequence"/>
</dbReference>
<sequence>MKVAREIFKERSFGDYLKHFLICCLEAKENLSLQEKKNYIDTANIAKLTKVGNRILKVCVALKLSKIIEKLQKIWY</sequence>
<keyword evidence="2" id="KW-1185">Reference proteome</keyword>
<comment type="caution">
    <text evidence="1">The sequence shown here is derived from an EMBL/GenBank/DDBJ whole genome shotgun (WGS) entry which is preliminary data.</text>
</comment>
<reference evidence="1" key="1">
    <citation type="submission" date="2022-06" db="EMBL/GenBank/DDBJ databases">
        <title>Helicobacter colisuis sp. nov.</title>
        <authorList>
            <person name="Papic B."/>
            <person name="Gruntar I."/>
        </authorList>
    </citation>
    <scope>NUCLEOTIDE SEQUENCE</scope>
    <source>
        <strain evidence="1">11154-15</strain>
    </source>
</reference>
<gene>
    <name evidence="1" type="ORF">NCR95_04825</name>
</gene>
<dbReference type="RefSeq" id="WP_250604213.1">
    <property type="nucleotide sequence ID" value="NZ_JAMOKX010000003.1"/>
</dbReference>